<evidence type="ECO:0000256" key="1">
    <source>
        <dbReference type="SAM" id="MobiDB-lite"/>
    </source>
</evidence>
<keyword evidence="3" id="KW-1185">Reference proteome</keyword>
<proteinExistence type="predicted"/>
<dbReference type="EMBL" id="JAKOGI010002601">
    <property type="protein sequence ID" value="KAJ8421676.1"/>
    <property type="molecule type" value="Genomic_DNA"/>
</dbReference>
<reference evidence="2" key="1">
    <citation type="submission" date="2022-04" db="EMBL/GenBank/DDBJ databases">
        <title>Carnegiea gigantea Genome sequencing and assembly v2.</title>
        <authorList>
            <person name="Copetti D."/>
            <person name="Sanderson M.J."/>
            <person name="Burquez A."/>
            <person name="Wojciechowski M.F."/>
        </authorList>
    </citation>
    <scope>NUCLEOTIDE SEQUENCE</scope>
    <source>
        <strain evidence="2">SGP5-SGP5p</strain>
        <tissue evidence="2">Aerial part</tissue>
    </source>
</reference>
<dbReference type="Proteomes" id="UP001153076">
    <property type="component" value="Unassembled WGS sequence"/>
</dbReference>
<organism evidence="2 3">
    <name type="scientific">Carnegiea gigantea</name>
    <dbReference type="NCBI Taxonomy" id="171969"/>
    <lineage>
        <taxon>Eukaryota</taxon>
        <taxon>Viridiplantae</taxon>
        <taxon>Streptophyta</taxon>
        <taxon>Embryophyta</taxon>
        <taxon>Tracheophyta</taxon>
        <taxon>Spermatophyta</taxon>
        <taxon>Magnoliopsida</taxon>
        <taxon>eudicotyledons</taxon>
        <taxon>Gunneridae</taxon>
        <taxon>Pentapetalae</taxon>
        <taxon>Caryophyllales</taxon>
        <taxon>Cactineae</taxon>
        <taxon>Cactaceae</taxon>
        <taxon>Cactoideae</taxon>
        <taxon>Echinocereeae</taxon>
        <taxon>Carnegiea</taxon>
    </lineage>
</organism>
<evidence type="ECO:0000313" key="2">
    <source>
        <dbReference type="EMBL" id="KAJ8421676.1"/>
    </source>
</evidence>
<name>A0A9Q1GJ61_9CARY</name>
<protein>
    <submittedName>
        <fullName evidence="2">Uncharacterized protein</fullName>
    </submittedName>
</protein>
<sequence length="194" mass="21238">MNLGIGRGLSSSRTSPQPDPRRRKRKSYFQYFSFDFFSIAVMKPVLLLKQYHPKSSISLGPFCTLRAARYTTIHLAGARPVRLGTDPTGPDNDLVGELVEAPSEDELRKERPEAGNGDLPRVRHLHLRAMNAGGGGVLGNGIGNRFRLPTLILSGDASHHMAINKGWEARELLVPTLHLGASLPLTDVPTGRAR</sequence>
<gene>
    <name evidence="2" type="ORF">Cgig2_004473</name>
</gene>
<comment type="caution">
    <text evidence="2">The sequence shown here is derived from an EMBL/GenBank/DDBJ whole genome shotgun (WGS) entry which is preliminary data.</text>
</comment>
<evidence type="ECO:0000313" key="3">
    <source>
        <dbReference type="Proteomes" id="UP001153076"/>
    </source>
</evidence>
<dbReference type="AlphaFoldDB" id="A0A9Q1GJ61"/>
<feature type="region of interest" description="Disordered" evidence="1">
    <location>
        <begin position="1"/>
        <end position="24"/>
    </location>
</feature>
<accession>A0A9Q1GJ61</accession>